<dbReference type="PANTHER" id="PTHR10953:SF102">
    <property type="entry name" value="ADENYLYLTRANSFERASE AND SULFURTRANSFERASE MOCS3"/>
    <property type="match status" value="1"/>
</dbReference>
<reference evidence="2 3" key="1">
    <citation type="submission" date="2021-03" db="EMBL/GenBank/DDBJ databases">
        <title>Sequencing the genomes of 1000 actinobacteria strains.</title>
        <authorList>
            <person name="Klenk H.-P."/>
        </authorList>
    </citation>
    <scope>NUCLEOTIDE SEQUENCE [LARGE SCALE GENOMIC DNA]</scope>
    <source>
        <strain evidence="2 3">DSM 45256</strain>
    </source>
</reference>
<dbReference type="PROSITE" id="PS50206">
    <property type="entry name" value="RHODANESE_3"/>
    <property type="match status" value="1"/>
</dbReference>
<proteinExistence type="predicted"/>
<dbReference type="InterPro" id="IPR000594">
    <property type="entry name" value="ThiF_NAD_FAD-bd"/>
</dbReference>
<dbReference type="Pfam" id="PF00581">
    <property type="entry name" value="Rhodanese"/>
    <property type="match status" value="1"/>
</dbReference>
<dbReference type="EMBL" id="JAGINU010000001">
    <property type="protein sequence ID" value="MBP2370775.1"/>
    <property type="molecule type" value="Genomic_DNA"/>
</dbReference>
<dbReference type="InterPro" id="IPR045886">
    <property type="entry name" value="ThiF/MoeB/HesA"/>
</dbReference>
<dbReference type="NCBIfam" id="NF005902">
    <property type="entry name" value="PRK07878.1"/>
    <property type="match status" value="1"/>
</dbReference>
<dbReference type="CDD" id="cd00158">
    <property type="entry name" value="RHOD"/>
    <property type="match status" value="1"/>
</dbReference>
<dbReference type="InterPro" id="IPR035985">
    <property type="entry name" value="Ubiquitin-activating_enz"/>
</dbReference>
<dbReference type="SUPFAM" id="SSF69572">
    <property type="entry name" value="Activating enzymes of the ubiquitin-like proteins"/>
    <property type="match status" value="1"/>
</dbReference>
<organism evidence="2 3">
    <name type="scientific">Pseudonocardia parietis</name>
    <dbReference type="NCBI Taxonomy" id="570936"/>
    <lineage>
        <taxon>Bacteria</taxon>
        <taxon>Bacillati</taxon>
        <taxon>Actinomycetota</taxon>
        <taxon>Actinomycetes</taxon>
        <taxon>Pseudonocardiales</taxon>
        <taxon>Pseudonocardiaceae</taxon>
        <taxon>Pseudonocardia</taxon>
    </lineage>
</organism>
<dbReference type="CDD" id="cd00757">
    <property type="entry name" value="ThiF_MoeB_HesA_family"/>
    <property type="match status" value="1"/>
</dbReference>
<accession>A0ABS4W3I2</accession>
<comment type="caution">
    <text evidence="2">The sequence shown here is derived from an EMBL/GenBank/DDBJ whole genome shotgun (WGS) entry which is preliminary data.</text>
</comment>
<keyword evidence="3" id="KW-1185">Reference proteome</keyword>
<evidence type="ECO:0000313" key="3">
    <source>
        <dbReference type="Proteomes" id="UP001519295"/>
    </source>
</evidence>
<dbReference type="Pfam" id="PF00899">
    <property type="entry name" value="ThiF"/>
    <property type="match status" value="1"/>
</dbReference>
<evidence type="ECO:0000259" key="1">
    <source>
        <dbReference type="PROSITE" id="PS50206"/>
    </source>
</evidence>
<sequence>MALPPLVEPATELTKEEVERYSRHLIIPDVGMVGQKRLKNAKVLVVGAGGLGSPALLYLAAAGVGTLGIVEFDVVDESNLQRQVIHGQSDVDRPKAESARDSILEVNPYVEVRLHDVRLTSDNVLDVFRDYDLILDGTDNFATRYLVNDAAVLLGKPYVWGSIFRFEGQASVFWEDAPDGQGLNYRDLYPEPPPPGMVPSCAEGGVLGVLCASIGSIMVNEAIKLITGIGDPLLGRLVIYDALETTWRQVKIRKDPETPKITELIDYEAFCGTVTQDAQDAAAGNTITVGELKQMIDAGKDFQLIDVREPHEYEIVSIPGATLIPKDRILSGEALAEIAQDKPVVLHCKSGGRSAEALAALHKAGFSDAVHVGGGVLSWIKQIDPSQPMY</sequence>
<keyword evidence="2" id="KW-0808">Transferase</keyword>
<keyword evidence="2" id="KW-0548">Nucleotidyltransferase</keyword>
<dbReference type="GO" id="GO:0016779">
    <property type="term" value="F:nucleotidyltransferase activity"/>
    <property type="evidence" value="ECO:0007669"/>
    <property type="project" value="UniProtKB-KW"/>
</dbReference>
<feature type="domain" description="Rhodanese" evidence="1">
    <location>
        <begin position="298"/>
        <end position="388"/>
    </location>
</feature>
<dbReference type="Gene3D" id="3.40.250.10">
    <property type="entry name" value="Rhodanese-like domain"/>
    <property type="match status" value="1"/>
</dbReference>
<gene>
    <name evidence="2" type="ORF">JOF36_006471</name>
</gene>
<dbReference type="InterPro" id="IPR036873">
    <property type="entry name" value="Rhodanese-like_dom_sf"/>
</dbReference>
<dbReference type="NCBIfam" id="NF004281">
    <property type="entry name" value="PRK05690.1"/>
    <property type="match status" value="1"/>
</dbReference>
<dbReference type="Proteomes" id="UP001519295">
    <property type="component" value="Unassembled WGS sequence"/>
</dbReference>
<dbReference type="PANTHER" id="PTHR10953">
    <property type="entry name" value="UBIQUITIN-ACTIVATING ENZYME E1"/>
    <property type="match status" value="1"/>
</dbReference>
<dbReference type="RefSeq" id="WP_210034289.1">
    <property type="nucleotide sequence ID" value="NZ_JAGINU010000001.1"/>
</dbReference>
<evidence type="ECO:0000313" key="2">
    <source>
        <dbReference type="EMBL" id="MBP2370775.1"/>
    </source>
</evidence>
<dbReference type="SMART" id="SM00450">
    <property type="entry name" value="RHOD"/>
    <property type="match status" value="1"/>
</dbReference>
<dbReference type="InterPro" id="IPR001763">
    <property type="entry name" value="Rhodanese-like_dom"/>
</dbReference>
<dbReference type="Gene3D" id="3.40.50.720">
    <property type="entry name" value="NAD(P)-binding Rossmann-like Domain"/>
    <property type="match status" value="1"/>
</dbReference>
<name>A0ABS4W3I2_9PSEU</name>
<protein>
    <submittedName>
        <fullName evidence="2">Adenylyltransferase/sulfurtransferase</fullName>
    </submittedName>
</protein>